<name>A0A2S0NFU0_9HYPH</name>
<sequence>MTRIAVLAFTALLATAPAVWARGAGLEDETRDRVLLVHQSRGTLAPGTRPKCFPARMDDTVASSQYQCPWDRPNGRSRLPTARSLWGILGGY</sequence>
<dbReference type="AlphaFoldDB" id="A0A2S0NFU0"/>
<proteinExistence type="predicted"/>
<dbReference type="Proteomes" id="UP000237889">
    <property type="component" value="Chromosome"/>
</dbReference>
<organism evidence="2 3">
    <name type="scientific">Phreatobacter cathodiphilus</name>
    <dbReference type="NCBI Taxonomy" id="1868589"/>
    <lineage>
        <taxon>Bacteria</taxon>
        <taxon>Pseudomonadati</taxon>
        <taxon>Pseudomonadota</taxon>
        <taxon>Alphaproteobacteria</taxon>
        <taxon>Hyphomicrobiales</taxon>
        <taxon>Phreatobacteraceae</taxon>
        <taxon>Phreatobacter</taxon>
    </lineage>
</organism>
<keyword evidence="1" id="KW-0732">Signal</keyword>
<evidence type="ECO:0000313" key="2">
    <source>
        <dbReference type="EMBL" id="AVO46906.1"/>
    </source>
</evidence>
<protein>
    <submittedName>
        <fullName evidence="2">Uncharacterized protein</fullName>
    </submittedName>
</protein>
<dbReference type="RefSeq" id="WP_106750276.1">
    <property type="nucleotide sequence ID" value="NZ_CP027668.1"/>
</dbReference>
<feature type="chain" id="PRO_5015603769" evidence="1">
    <location>
        <begin position="22"/>
        <end position="92"/>
    </location>
</feature>
<keyword evidence="3" id="KW-1185">Reference proteome</keyword>
<gene>
    <name evidence="2" type="ORF">C6569_18600</name>
</gene>
<evidence type="ECO:0000256" key="1">
    <source>
        <dbReference type="SAM" id="SignalP"/>
    </source>
</evidence>
<evidence type="ECO:0000313" key="3">
    <source>
        <dbReference type="Proteomes" id="UP000237889"/>
    </source>
</evidence>
<reference evidence="2 3" key="1">
    <citation type="submission" date="2018-03" db="EMBL/GenBank/DDBJ databases">
        <title>Genome sequencing of Phreatobacter sp.</title>
        <authorList>
            <person name="Kim S.-J."/>
            <person name="Heo J."/>
            <person name="Kwon S.-W."/>
        </authorList>
    </citation>
    <scope>NUCLEOTIDE SEQUENCE [LARGE SCALE GENOMIC DNA]</scope>
    <source>
        <strain evidence="2 3">S-12</strain>
    </source>
</reference>
<feature type="signal peptide" evidence="1">
    <location>
        <begin position="1"/>
        <end position="21"/>
    </location>
</feature>
<dbReference type="OrthoDB" id="8481008at2"/>
<dbReference type="EMBL" id="CP027668">
    <property type="protein sequence ID" value="AVO46906.1"/>
    <property type="molecule type" value="Genomic_DNA"/>
</dbReference>
<accession>A0A2S0NFU0</accession>
<dbReference type="KEGG" id="phr:C6569_18600"/>